<keyword evidence="3" id="KW-1185">Reference proteome</keyword>
<evidence type="ECO:0000313" key="3">
    <source>
        <dbReference type="Proteomes" id="UP001225378"/>
    </source>
</evidence>
<dbReference type="SUPFAM" id="SSF109604">
    <property type="entry name" value="HD-domain/PDEase-like"/>
    <property type="match status" value="1"/>
</dbReference>
<protein>
    <submittedName>
        <fullName evidence="2">HDOD domain-containing protein</fullName>
    </submittedName>
</protein>
<evidence type="ECO:0000313" key="2">
    <source>
        <dbReference type="EMBL" id="XBS21868.1"/>
    </source>
</evidence>
<dbReference type="Pfam" id="PF08668">
    <property type="entry name" value="HDOD"/>
    <property type="match status" value="1"/>
</dbReference>
<gene>
    <name evidence="2" type="ORF">Q9L42_007015</name>
</gene>
<dbReference type="Proteomes" id="UP001225378">
    <property type="component" value="Chromosome"/>
</dbReference>
<reference evidence="2 3" key="1">
    <citation type="journal article" date="2024" name="Microbiology">
        <title>Methylomarinum rosea sp. nov., a novel halophilic methanotrophic bacterium from the hypersaline Lake Elton.</title>
        <authorList>
            <person name="Suleimanov R.Z."/>
            <person name="Oshkin I.Y."/>
            <person name="Danilova O.V."/>
            <person name="Suzina N.E."/>
            <person name="Dedysh S.N."/>
        </authorList>
    </citation>
    <scope>NUCLEOTIDE SEQUENCE [LARGE SCALE GENOMIC DNA]</scope>
    <source>
        <strain evidence="2 3">Ch1-1</strain>
    </source>
</reference>
<dbReference type="Gene3D" id="1.10.3210.10">
    <property type="entry name" value="Hypothetical protein af1432"/>
    <property type="match status" value="1"/>
</dbReference>
<organism evidence="2 3">
    <name type="scientific">Methylomarinum roseum</name>
    <dbReference type="NCBI Taxonomy" id="3067653"/>
    <lineage>
        <taxon>Bacteria</taxon>
        <taxon>Pseudomonadati</taxon>
        <taxon>Pseudomonadota</taxon>
        <taxon>Gammaproteobacteria</taxon>
        <taxon>Methylococcales</taxon>
        <taxon>Methylococcaceae</taxon>
        <taxon>Methylomarinum</taxon>
    </lineage>
</organism>
<dbReference type="InterPro" id="IPR003607">
    <property type="entry name" value="HD/PDEase_dom"/>
</dbReference>
<proteinExistence type="predicted"/>
<name>A0AAU7NY17_9GAMM</name>
<dbReference type="RefSeq" id="WP_349432429.1">
    <property type="nucleotide sequence ID" value="NZ_CP157743.1"/>
</dbReference>
<dbReference type="PANTHER" id="PTHR33525:SF3">
    <property type="entry name" value="RIBONUCLEASE Y"/>
    <property type="match status" value="1"/>
</dbReference>
<sequence>MTSKMLAEKVNTLFSLPDVALRVNELLNEDTCNNADLVAVIQHDPALTAKLLKIVNSAYFGFSGKIDTISRAVTMIGQKSLRNLVVATTVTESFKGIPEHLVDMNTFWYHSVTSGVLARLLAKLCHRQDCERFFIAGLLHSIGKLVFFSVYPKQSALILSLKDQGEAVMTAKEKETFGFSHAELGTELLKQWKLPATIWAMIASQLDPFKSTESVDDACILYIAAHIADKIEPCAKQEIDFEEPELDYDAPVFRHLQLNEDNLAPLIQEASFQAFDILSFMRPQASVIF</sequence>
<accession>A0AAU7NY17</accession>
<dbReference type="InterPro" id="IPR052340">
    <property type="entry name" value="RNase_Y/CdgJ"/>
</dbReference>
<dbReference type="InterPro" id="IPR013976">
    <property type="entry name" value="HDOD"/>
</dbReference>
<evidence type="ECO:0000259" key="1">
    <source>
        <dbReference type="PROSITE" id="PS51833"/>
    </source>
</evidence>
<dbReference type="CDD" id="cd00077">
    <property type="entry name" value="HDc"/>
    <property type="match status" value="1"/>
</dbReference>
<dbReference type="KEGG" id="mech:Q9L42_007015"/>
<feature type="domain" description="HDOD" evidence="1">
    <location>
        <begin position="13"/>
        <end position="208"/>
    </location>
</feature>
<dbReference type="PROSITE" id="PS51833">
    <property type="entry name" value="HDOD"/>
    <property type="match status" value="1"/>
</dbReference>
<dbReference type="AlphaFoldDB" id="A0AAU7NY17"/>
<dbReference type="PANTHER" id="PTHR33525">
    <property type="match status" value="1"/>
</dbReference>
<dbReference type="EMBL" id="CP157743">
    <property type="protein sequence ID" value="XBS21868.1"/>
    <property type="molecule type" value="Genomic_DNA"/>
</dbReference>